<name>A0A4Q1KPB0_9FLAO</name>
<evidence type="ECO:0000313" key="2">
    <source>
        <dbReference type="Proteomes" id="UP000289734"/>
    </source>
</evidence>
<accession>A0A4Q1KPB0</accession>
<organism evidence="1 2">
    <name type="scientific">Flavobacterium piscinae</name>
    <dbReference type="NCBI Taxonomy" id="2506424"/>
    <lineage>
        <taxon>Bacteria</taxon>
        <taxon>Pseudomonadati</taxon>
        <taxon>Bacteroidota</taxon>
        <taxon>Flavobacteriia</taxon>
        <taxon>Flavobacteriales</taxon>
        <taxon>Flavobacteriaceae</taxon>
        <taxon>Flavobacterium</taxon>
    </lineage>
</organism>
<reference evidence="2" key="1">
    <citation type="submission" date="2019-01" db="EMBL/GenBank/DDBJ databases">
        <title>Cytophagaceae bacterium strain CAR-16.</title>
        <authorList>
            <person name="Chen W.-M."/>
        </authorList>
    </citation>
    <scope>NUCLEOTIDE SEQUENCE [LARGE SCALE GENOMIC DNA]</scope>
    <source>
        <strain evidence="2">ICH-30</strain>
    </source>
</reference>
<dbReference type="EMBL" id="SBKQ01000008">
    <property type="protein sequence ID" value="RXR31777.1"/>
    <property type="molecule type" value="Genomic_DNA"/>
</dbReference>
<protein>
    <submittedName>
        <fullName evidence="1">Uncharacterized protein</fullName>
    </submittedName>
</protein>
<evidence type="ECO:0000313" key="1">
    <source>
        <dbReference type="EMBL" id="RXR31777.1"/>
    </source>
</evidence>
<sequence length="481" mass="54478">MKNIIYLLLLIPFFSFAQKIKTKKDRVLIDEKEVAIFNDKVRDQCVFFDLNNTKQFTAEYKSLMEGQTIINQWLVVTNADGTKKTEIPYEVLITSFNSSRIIMHLLSVKYELFDINGFNQEKIDAFFATERESIGDKSLQAKIDVIASKKEKEAKIAKYRPHVKTDGTVMFGGTAGTNIVGKVIGSPYTAFGNNNFADVYDLDNIKVATAKITGNMNNEVEVTLFNDSKFTYSAQKRYSGSDNTSFFVELMGELVYRDITLGRQAKQYKQDLLKEKVKLAKERSVNVYNVRGYAIDEKGVKYDGTLTAQFEKLDVHQTGNTEVVDAIDNYGKNVTIKYLNEKGKERIITLSAKDNVTFFVKNSDGTETGYKGMKVKGDAAKKLSNAMSLGFNNAYFYKEVFTENGNSVYIDPVEDDVFVIKLKDQNVGQMIDKRNNKNLSKELAEYLSSCKHLSDEITSGAFDLKIQDNLITIVKEFNECK</sequence>
<dbReference type="Proteomes" id="UP000289734">
    <property type="component" value="Unassembled WGS sequence"/>
</dbReference>
<dbReference type="AlphaFoldDB" id="A0A4Q1KPB0"/>
<comment type="caution">
    <text evidence="1">The sequence shown here is derived from an EMBL/GenBank/DDBJ whole genome shotgun (WGS) entry which is preliminary data.</text>
</comment>
<proteinExistence type="predicted"/>
<gene>
    <name evidence="1" type="ORF">EQG68_08865</name>
</gene>
<keyword evidence="2" id="KW-1185">Reference proteome</keyword>
<dbReference type="OrthoDB" id="1151238at2"/>
<dbReference type="RefSeq" id="WP_129464456.1">
    <property type="nucleotide sequence ID" value="NZ_SBKQ01000008.1"/>
</dbReference>